<feature type="transmembrane region" description="Helical" evidence="1">
    <location>
        <begin position="12"/>
        <end position="32"/>
    </location>
</feature>
<keyword evidence="1" id="KW-1133">Transmembrane helix</keyword>
<keyword evidence="1" id="KW-0812">Transmembrane</keyword>
<feature type="transmembrane region" description="Helical" evidence="1">
    <location>
        <begin position="39"/>
        <end position="58"/>
    </location>
</feature>
<feature type="transmembrane region" description="Helical" evidence="1">
    <location>
        <begin position="64"/>
        <end position="85"/>
    </location>
</feature>
<accession>A0ABW2KTA3</accession>
<protein>
    <submittedName>
        <fullName evidence="2">ATP synthase subunit I</fullName>
    </submittedName>
</protein>
<gene>
    <name evidence="2" type="ORF">ACFQPS_08075</name>
</gene>
<dbReference type="Proteomes" id="UP001596456">
    <property type="component" value="Unassembled WGS sequence"/>
</dbReference>
<keyword evidence="3" id="KW-1185">Reference proteome</keyword>
<evidence type="ECO:0000256" key="1">
    <source>
        <dbReference type="SAM" id="Phobius"/>
    </source>
</evidence>
<sequence>MIVLAQPWMPTALMALAALAAGLAGGIVYFRALRLNARLWLAGRGVVLPLLLHAGRLLLAGGLFVLAAQAGAAALLAGFAGFLAARRLTVRPGVAEPGGVA</sequence>
<dbReference type="Pfam" id="PF12966">
    <property type="entry name" value="AtpR"/>
    <property type="match status" value="1"/>
</dbReference>
<evidence type="ECO:0000313" key="3">
    <source>
        <dbReference type="Proteomes" id="UP001596456"/>
    </source>
</evidence>
<dbReference type="EMBL" id="JBHTCM010000009">
    <property type="protein sequence ID" value="MFC7333117.1"/>
    <property type="molecule type" value="Genomic_DNA"/>
</dbReference>
<dbReference type="RefSeq" id="WP_377357985.1">
    <property type="nucleotide sequence ID" value="NZ_JBHTCM010000009.1"/>
</dbReference>
<dbReference type="InterPro" id="IPR017581">
    <property type="entry name" value="AtpR-like"/>
</dbReference>
<evidence type="ECO:0000313" key="2">
    <source>
        <dbReference type="EMBL" id="MFC7333117.1"/>
    </source>
</evidence>
<comment type="caution">
    <text evidence="2">The sequence shown here is derived from an EMBL/GenBank/DDBJ whole genome shotgun (WGS) entry which is preliminary data.</text>
</comment>
<keyword evidence="1" id="KW-0472">Membrane</keyword>
<reference evidence="3" key="1">
    <citation type="journal article" date="2019" name="Int. J. Syst. Evol. Microbiol.">
        <title>The Global Catalogue of Microorganisms (GCM) 10K type strain sequencing project: providing services to taxonomists for standard genome sequencing and annotation.</title>
        <authorList>
            <consortium name="The Broad Institute Genomics Platform"/>
            <consortium name="The Broad Institute Genome Sequencing Center for Infectious Disease"/>
            <person name="Wu L."/>
            <person name="Ma J."/>
        </authorList>
    </citation>
    <scope>NUCLEOTIDE SEQUENCE [LARGE SCALE GENOMIC DNA]</scope>
    <source>
        <strain evidence="3">CGMCC 1.16275</strain>
    </source>
</reference>
<name>A0ABW2KTA3_9PROT</name>
<proteinExistence type="predicted"/>
<organism evidence="2 3">
    <name type="scientific">Rhodocista pekingensis</name>
    <dbReference type="NCBI Taxonomy" id="201185"/>
    <lineage>
        <taxon>Bacteria</taxon>
        <taxon>Pseudomonadati</taxon>
        <taxon>Pseudomonadota</taxon>
        <taxon>Alphaproteobacteria</taxon>
        <taxon>Rhodospirillales</taxon>
        <taxon>Azospirillaceae</taxon>
        <taxon>Rhodocista</taxon>
    </lineage>
</organism>